<dbReference type="EMBL" id="SMLW01000522">
    <property type="protein sequence ID" value="MTI25540.1"/>
    <property type="molecule type" value="Genomic_DNA"/>
</dbReference>
<comment type="caution">
    <text evidence="1">The sequence shown here is derived from an EMBL/GenBank/DDBJ whole genome shotgun (WGS) entry which is preliminary data.</text>
</comment>
<accession>A0ABW9RNQ3</accession>
<proteinExistence type="predicted"/>
<dbReference type="Proteomes" id="UP000798808">
    <property type="component" value="Unassembled WGS sequence"/>
</dbReference>
<reference evidence="1 2" key="1">
    <citation type="submission" date="2019-02" db="EMBL/GenBank/DDBJ databases">
        <authorList>
            <person name="Goldberg S.R."/>
            <person name="Haltli B.A."/>
            <person name="Correa H."/>
            <person name="Russell K.G."/>
        </authorList>
    </citation>
    <scope>NUCLEOTIDE SEQUENCE [LARGE SCALE GENOMIC DNA]</scope>
    <source>
        <strain evidence="1 2">JCM 16186</strain>
    </source>
</reference>
<gene>
    <name evidence="1" type="ORF">E1163_11350</name>
</gene>
<keyword evidence="2" id="KW-1185">Reference proteome</keyword>
<name>A0ABW9RNQ3_9BACT</name>
<evidence type="ECO:0000313" key="1">
    <source>
        <dbReference type="EMBL" id="MTI25540.1"/>
    </source>
</evidence>
<sequence>MTTKNPISNHFENDCSIIQYDHQNSVLLFRWKLEPASEEFKQAMHEVIAALRHFKTSKVVWDTVRLGCVLFDDQKWIANVWLKQAIEAGYAQAAFVVPEDVFTKMSVEDTVEMGTAITAGVRQTKYFDDMKNALEWICGQ</sequence>
<evidence type="ECO:0000313" key="2">
    <source>
        <dbReference type="Proteomes" id="UP000798808"/>
    </source>
</evidence>
<protein>
    <recommendedName>
        <fullName evidence="3">STAS/SEC14 domain-containing protein</fullName>
    </recommendedName>
</protein>
<evidence type="ECO:0008006" key="3">
    <source>
        <dbReference type="Google" id="ProtNLM"/>
    </source>
</evidence>
<dbReference type="RefSeq" id="WP_155171747.1">
    <property type="nucleotide sequence ID" value="NZ_BAAAFL010000068.1"/>
</dbReference>
<organism evidence="1 2">
    <name type="scientific">Fulvivirga kasyanovii</name>
    <dbReference type="NCBI Taxonomy" id="396812"/>
    <lineage>
        <taxon>Bacteria</taxon>
        <taxon>Pseudomonadati</taxon>
        <taxon>Bacteroidota</taxon>
        <taxon>Cytophagia</taxon>
        <taxon>Cytophagales</taxon>
        <taxon>Fulvivirgaceae</taxon>
        <taxon>Fulvivirga</taxon>
    </lineage>
</organism>